<feature type="signal peptide" evidence="5">
    <location>
        <begin position="1"/>
        <end position="15"/>
    </location>
</feature>
<feature type="chain" id="PRO_5042816855" description="EF-hand domain-containing protein" evidence="5">
    <location>
        <begin position="16"/>
        <end position="312"/>
    </location>
</feature>
<evidence type="ECO:0000256" key="3">
    <source>
        <dbReference type="ARBA" id="ARBA00022837"/>
    </source>
</evidence>
<evidence type="ECO:0000256" key="2">
    <source>
        <dbReference type="ARBA" id="ARBA00022737"/>
    </source>
</evidence>
<dbReference type="Pfam" id="PF13202">
    <property type="entry name" value="EF-hand_5"/>
    <property type="match status" value="2"/>
</dbReference>
<feature type="domain" description="EF-hand" evidence="6">
    <location>
        <begin position="96"/>
        <end position="131"/>
    </location>
</feature>
<dbReference type="Proteomes" id="UP001328107">
    <property type="component" value="Unassembled WGS sequence"/>
</dbReference>
<feature type="non-terminal residue" evidence="7">
    <location>
        <position position="1"/>
    </location>
</feature>
<protein>
    <recommendedName>
        <fullName evidence="6">EF-hand domain-containing protein</fullName>
    </recommendedName>
</protein>
<keyword evidence="2" id="KW-0677">Repeat</keyword>
<reference evidence="8" key="1">
    <citation type="submission" date="2022-10" db="EMBL/GenBank/DDBJ databases">
        <title>Genome assembly of Pristionchus species.</title>
        <authorList>
            <person name="Yoshida K."/>
            <person name="Sommer R.J."/>
        </authorList>
    </citation>
    <scope>NUCLEOTIDE SEQUENCE [LARGE SCALE GENOMIC DNA]</scope>
    <source>
        <strain evidence="8">RS5460</strain>
    </source>
</reference>
<dbReference type="PROSITE" id="PS00018">
    <property type="entry name" value="EF_HAND_1"/>
    <property type="match status" value="4"/>
</dbReference>
<dbReference type="InterPro" id="IPR002048">
    <property type="entry name" value="EF_hand_dom"/>
</dbReference>
<keyword evidence="3" id="KW-0106">Calcium</keyword>
<dbReference type="SMART" id="SM00054">
    <property type="entry name" value="EFh"/>
    <property type="match status" value="5"/>
</dbReference>
<dbReference type="AlphaFoldDB" id="A0AAN5CCY6"/>
<dbReference type="InterPro" id="IPR011992">
    <property type="entry name" value="EF-hand-dom_pair"/>
</dbReference>
<keyword evidence="1" id="KW-0479">Metal-binding</keyword>
<dbReference type="Pfam" id="PF13499">
    <property type="entry name" value="EF-hand_7"/>
    <property type="match status" value="1"/>
</dbReference>
<feature type="domain" description="EF-hand" evidence="6">
    <location>
        <begin position="57"/>
        <end position="92"/>
    </location>
</feature>
<evidence type="ECO:0000256" key="5">
    <source>
        <dbReference type="SAM" id="SignalP"/>
    </source>
</evidence>
<dbReference type="Gene3D" id="1.10.238.10">
    <property type="entry name" value="EF-hand"/>
    <property type="match status" value="3"/>
</dbReference>
<dbReference type="GO" id="GO:0017156">
    <property type="term" value="P:calcium-ion regulated exocytosis"/>
    <property type="evidence" value="ECO:0007669"/>
    <property type="project" value="TreeGrafter"/>
</dbReference>
<name>A0AAN5CCY6_9BILA</name>
<accession>A0AAN5CCY6</accession>
<feature type="domain" description="EF-hand" evidence="6">
    <location>
        <begin position="264"/>
        <end position="299"/>
    </location>
</feature>
<dbReference type="GO" id="GO:0005509">
    <property type="term" value="F:calcium ion binding"/>
    <property type="evidence" value="ECO:0007669"/>
    <property type="project" value="InterPro"/>
</dbReference>
<sequence length="312" mass="36068">RQLIVTVIVIVVVWSAPITRDEEEIHIEGLPIEKNGELNEKYRQEILLGGEEMNEEETAKAIDEMLKECDKNGDGLLNVDELEARIREKKIEHLNEGNEEANELKIKLDVDKDGKISWDEYSTWFINKEGMETNKASGSVIGSDNAHRFEDEKSSFKRSDDDQDELLNDDEFKVLLHPENSKKMLRKMAKDVVEFMDKDKDGFVSDQEFVNGIPGEMEESMKEYEEKEKKERKEEFIEEIDRDKDGKADLDEFLAYLDSTNGDNARREARQILSDADGNQDGFLSRDELLSNHFILKDSSIFTAWGSMHYDL</sequence>
<dbReference type="PROSITE" id="PS50222">
    <property type="entry name" value="EF_HAND_2"/>
    <property type="match status" value="5"/>
</dbReference>
<evidence type="ECO:0000256" key="1">
    <source>
        <dbReference type="ARBA" id="ARBA00022723"/>
    </source>
</evidence>
<dbReference type="PANTHER" id="PTHR10827:SF98">
    <property type="entry name" value="45 KDA CALCIUM-BINDING PROTEIN"/>
    <property type="match status" value="1"/>
</dbReference>
<feature type="domain" description="EF-hand" evidence="6">
    <location>
        <begin position="228"/>
        <end position="263"/>
    </location>
</feature>
<dbReference type="EMBL" id="BTRK01000002">
    <property type="protein sequence ID" value="GMR36921.1"/>
    <property type="molecule type" value="Genomic_DNA"/>
</dbReference>
<keyword evidence="5" id="KW-0732">Signal</keyword>
<feature type="compositionally biased region" description="Basic and acidic residues" evidence="4">
    <location>
        <begin position="145"/>
        <end position="160"/>
    </location>
</feature>
<dbReference type="InterPro" id="IPR018247">
    <property type="entry name" value="EF_Hand_1_Ca_BS"/>
</dbReference>
<evidence type="ECO:0000313" key="7">
    <source>
        <dbReference type="EMBL" id="GMR36921.1"/>
    </source>
</evidence>
<dbReference type="PANTHER" id="PTHR10827">
    <property type="entry name" value="RETICULOCALBIN"/>
    <property type="match status" value="1"/>
</dbReference>
<comment type="caution">
    <text evidence="7">The sequence shown here is derived from an EMBL/GenBank/DDBJ whole genome shotgun (WGS) entry which is preliminary data.</text>
</comment>
<dbReference type="GO" id="GO:0005783">
    <property type="term" value="C:endoplasmic reticulum"/>
    <property type="evidence" value="ECO:0007669"/>
    <property type="project" value="TreeGrafter"/>
</dbReference>
<evidence type="ECO:0000256" key="4">
    <source>
        <dbReference type="SAM" id="MobiDB-lite"/>
    </source>
</evidence>
<proteinExistence type="predicted"/>
<evidence type="ECO:0000313" key="8">
    <source>
        <dbReference type="Proteomes" id="UP001328107"/>
    </source>
</evidence>
<evidence type="ECO:0000259" key="6">
    <source>
        <dbReference type="PROSITE" id="PS50222"/>
    </source>
</evidence>
<feature type="region of interest" description="Disordered" evidence="4">
    <location>
        <begin position="136"/>
        <end position="162"/>
    </location>
</feature>
<organism evidence="7 8">
    <name type="scientific">Pristionchus mayeri</name>
    <dbReference type="NCBI Taxonomy" id="1317129"/>
    <lineage>
        <taxon>Eukaryota</taxon>
        <taxon>Metazoa</taxon>
        <taxon>Ecdysozoa</taxon>
        <taxon>Nematoda</taxon>
        <taxon>Chromadorea</taxon>
        <taxon>Rhabditida</taxon>
        <taxon>Rhabditina</taxon>
        <taxon>Diplogasteromorpha</taxon>
        <taxon>Diplogasteroidea</taxon>
        <taxon>Neodiplogasteridae</taxon>
        <taxon>Pristionchus</taxon>
    </lineage>
</organism>
<gene>
    <name evidence="7" type="ORF">PMAYCL1PPCAC_07116</name>
</gene>
<dbReference type="SUPFAM" id="SSF47473">
    <property type="entry name" value="EF-hand"/>
    <property type="match status" value="2"/>
</dbReference>
<feature type="domain" description="EF-hand" evidence="6">
    <location>
        <begin position="184"/>
        <end position="219"/>
    </location>
</feature>
<keyword evidence="8" id="KW-1185">Reference proteome</keyword>